<dbReference type="EMBL" id="JAYFSJ010000009">
    <property type="protein sequence ID" value="MEN7431719.1"/>
    <property type="molecule type" value="Genomic_DNA"/>
</dbReference>
<dbReference type="Pfam" id="PF07508">
    <property type="entry name" value="Recombinase"/>
    <property type="match status" value="1"/>
</dbReference>
<evidence type="ECO:0000313" key="5">
    <source>
        <dbReference type="Proteomes" id="UP001405405"/>
    </source>
</evidence>
<dbReference type="SMART" id="SM00857">
    <property type="entry name" value="Resolvase"/>
    <property type="match status" value="1"/>
</dbReference>
<dbReference type="PANTHER" id="PTHR30461:SF2">
    <property type="entry name" value="SERINE RECOMBINASE PINE-RELATED"/>
    <property type="match status" value="1"/>
</dbReference>
<keyword evidence="1" id="KW-0238">DNA-binding</keyword>
<dbReference type="InterPro" id="IPR011109">
    <property type="entry name" value="DNA_bind_recombinase_dom"/>
</dbReference>
<reference evidence="4 5" key="1">
    <citation type="submission" date="2023-12" db="EMBL/GenBank/DDBJ databases">
        <title>Chromobacterium sp. strain TRC.1.1.SA producing antimicrobial pigment.</title>
        <authorList>
            <person name="Verma N."/>
            <person name="Choksket S."/>
            <person name="Pinnaka A.K."/>
            <person name="Korpole S."/>
        </authorList>
    </citation>
    <scope>NUCLEOTIDE SEQUENCE [LARGE SCALE GENOMIC DNA]</scope>
    <source>
        <strain evidence="4 5">TRC1.1.SA</strain>
    </source>
</reference>
<feature type="domain" description="Resolvase/invertase-type recombinase catalytic" evidence="3">
    <location>
        <begin position="6"/>
        <end position="171"/>
    </location>
</feature>
<dbReference type="RefSeq" id="WP_346788950.1">
    <property type="nucleotide sequence ID" value="NZ_JAYFSJ010000009.1"/>
</dbReference>
<evidence type="ECO:0000259" key="3">
    <source>
        <dbReference type="SMART" id="SM00857"/>
    </source>
</evidence>
<evidence type="ECO:0000256" key="1">
    <source>
        <dbReference type="ARBA" id="ARBA00023125"/>
    </source>
</evidence>
<keyword evidence="5" id="KW-1185">Reference proteome</keyword>
<dbReference type="CDD" id="cd00338">
    <property type="entry name" value="Ser_Recombinase"/>
    <property type="match status" value="1"/>
</dbReference>
<dbReference type="InterPro" id="IPR036162">
    <property type="entry name" value="Resolvase-like_N_sf"/>
</dbReference>
<dbReference type="PANTHER" id="PTHR30461">
    <property type="entry name" value="DNA-INVERTASE FROM LAMBDOID PROPHAGE"/>
    <property type="match status" value="1"/>
</dbReference>
<gene>
    <name evidence="4" type="ORF">VA599_13245</name>
</gene>
<protein>
    <submittedName>
        <fullName evidence="4">Recombinase family protein</fullName>
    </submittedName>
</protein>
<name>A0ABV0CKM6_9NEIS</name>
<dbReference type="Gene3D" id="3.40.50.1390">
    <property type="entry name" value="Resolvase, N-terminal catalytic domain"/>
    <property type="match status" value="1"/>
</dbReference>
<evidence type="ECO:0000313" key="4">
    <source>
        <dbReference type="EMBL" id="MEN7431719.1"/>
    </source>
</evidence>
<accession>A0ABV0CKM6</accession>
<dbReference type="Pfam" id="PF00239">
    <property type="entry name" value="Resolvase"/>
    <property type="match status" value="1"/>
</dbReference>
<organism evidence="4 5">
    <name type="scientific">Chromobacterium indicum</name>
    <dbReference type="NCBI Taxonomy" id="3110228"/>
    <lineage>
        <taxon>Bacteria</taxon>
        <taxon>Pseudomonadati</taxon>
        <taxon>Pseudomonadota</taxon>
        <taxon>Betaproteobacteria</taxon>
        <taxon>Neisseriales</taxon>
        <taxon>Chromobacteriaceae</taxon>
        <taxon>Chromobacterium</taxon>
    </lineage>
</organism>
<dbReference type="InterPro" id="IPR006119">
    <property type="entry name" value="Resolv_N"/>
</dbReference>
<evidence type="ECO:0000256" key="2">
    <source>
        <dbReference type="ARBA" id="ARBA00023172"/>
    </source>
</evidence>
<comment type="caution">
    <text evidence="4">The sequence shown here is derived from an EMBL/GenBank/DDBJ whole genome shotgun (WGS) entry which is preliminary data.</text>
</comment>
<dbReference type="Proteomes" id="UP001405405">
    <property type="component" value="Unassembled WGS sequence"/>
</dbReference>
<dbReference type="InterPro" id="IPR050639">
    <property type="entry name" value="SSR_resolvase"/>
</dbReference>
<dbReference type="SUPFAM" id="SSF53041">
    <property type="entry name" value="Resolvase-like"/>
    <property type="match status" value="1"/>
</dbReference>
<proteinExistence type="predicted"/>
<keyword evidence="2" id="KW-0233">DNA recombination</keyword>
<sequence>MDQVKVYSYLRFSDPRQSTGTSIERQTQYARQWAAGHGLKLDESLSLRDEGLSAYHQKHIKQGALGTFLEAVQDGLIAEGSVLIVESLDRLSRAEPILAQGQLSLIINAGITVVTASDNKEYNREKLKANPMDLVYSLLVMIRAHEESDIKSKRVKAALKSRLKGWIDGTYRGRIAAGSTPQWLSWSTDHWEVITDRAQAYQIAVKLYRQGKTSRSIIYHLENLGLAMNENGLPKPNNLATLLRNPALTGVKTVSVDGEKFELDGYYPALISSRDRKSLFLPRHKRHRKPDDIASVVTGSKLLRCGYCDSAVVGGNSLQRKRRPNGTPQNGHRRLHCCGNNKPKRRRCTTSASCSVVPVENAIMAYCSDSQGLQPSNEAPNTMLYENWAKLMDGVNSLDFDAREMAQHLIKETFQKIIIYMNGFTPKKANGPIHTQPPIDLTLIPKHGEPKSLHINRKTGEWMIDDSTINQSRSVAVFHQAVEPDEPTNSDM</sequence>